<dbReference type="PANTHER" id="PTHR43775:SF51">
    <property type="entry name" value="INACTIVE PHENOLPHTHIOCEROL SYNTHESIS POLYKETIDE SYNTHASE TYPE I PKS1-RELATED"/>
    <property type="match status" value="1"/>
</dbReference>
<keyword evidence="2" id="KW-0808">Transferase</keyword>
<evidence type="ECO:0000259" key="4">
    <source>
        <dbReference type="PROSITE" id="PS52004"/>
    </source>
</evidence>
<comment type="caution">
    <text evidence="5">The sequence shown here is derived from an EMBL/GenBank/DDBJ whole genome shotgun (WGS) entry which is preliminary data.</text>
</comment>
<dbReference type="EMBL" id="LFNT01000175">
    <property type="protein sequence ID" value="KMS66233.1"/>
    <property type="molecule type" value="Genomic_DNA"/>
</dbReference>
<dbReference type="InterPro" id="IPR016039">
    <property type="entry name" value="Thiolase-like"/>
</dbReference>
<dbReference type="SUPFAM" id="SSF53901">
    <property type="entry name" value="Thiolase-like"/>
    <property type="match status" value="1"/>
</dbReference>
<dbReference type="Pfam" id="PF08990">
    <property type="entry name" value="Docking"/>
    <property type="match status" value="1"/>
</dbReference>
<sequence>MMAAQNEKIVDALRASLKENTRLKEQYDRVVAAGSEPIAIVGMACRYPGGVTSPEGLWDLVASGGDGISEFPVNRGWDLENLFHPDPDHPGTSYSREGGFLHDADQFDAAFFGISPREALAMDPQQRLMLEITWEALERAAIDPATLHEQPVGVFSGIAFHDYGADREDPNDGLEGFILTGGAASVLSGRVSYFLGAQGPAVTVDTACSSSLVALHLAAQSLRSRESSLALAGGVTVMAVPHAFAAFSRQRGLAPDGRCKSFAAAADGTGFAEGAGVLVLERLSDAVRNGRRIWGVVRGSAVNQDGA</sequence>
<dbReference type="GO" id="GO:0006633">
    <property type="term" value="P:fatty acid biosynthetic process"/>
    <property type="evidence" value="ECO:0007669"/>
    <property type="project" value="InterPro"/>
</dbReference>
<dbReference type="AlphaFoldDB" id="A0A0J7YSX4"/>
<keyword evidence="3" id="KW-0511">Multifunctional enzyme</keyword>
<dbReference type="PATRIC" id="fig|1938.3.peg.2696"/>
<dbReference type="Pfam" id="PF00109">
    <property type="entry name" value="ketoacyl-synt"/>
    <property type="match status" value="1"/>
</dbReference>
<dbReference type="InterPro" id="IPR018201">
    <property type="entry name" value="Ketoacyl_synth_AS"/>
</dbReference>
<dbReference type="InterPro" id="IPR014030">
    <property type="entry name" value="Ketoacyl_synth_N"/>
</dbReference>
<proteinExistence type="predicted"/>
<feature type="non-terminal residue" evidence="5">
    <location>
        <position position="307"/>
    </location>
</feature>
<dbReference type="SMART" id="SM00825">
    <property type="entry name" value="PKS_KS"/>
    <property type="match status" value="1"/>
</dbReference>
<evidence type="ECO:0000313" key="6">
    <source>
        <dbReference type="Proteomes" id="UP000037432"/>
    </source>
</evidence>
<feature type="domain" description="Ketosynthase family 3 (KS3)" evidence="4">
    <location>
        <begin position="35"/>
        <end position="307"/>
    </location>
</feature>
<dbReference type="PROSITE" id="PS52004">
    <property type="entry name" value="KS3_2"/>
    <property type="match status" value="1"/>
</dbReference>
<dbReference type="CDD" id="cd00833">
    <property type="entry name" value="PKS"/>
    <property type="match status" value="1"/>
</dbReference>
<dbReference type="PROSITE" id="PS00606">
    <property type="entry name" value="KS3_1"/>
    <property type="match status" value="1"/>
</dbReference>
<name>A0A0J7YSX4_STRVR</name>
<organism evidence="5 6">
    <name type="scientific">Streptomyces viridochromogenes</name>
    <dbReference type="NCBI Taxonomy" id="1938"/>
    <lineage>
        <taxon>Bacteria</taxon>
        <taxon>Bacillati</taxon>
        <taxon>Actinomycetota</taxon>
        <taxon>Actinomycetes</taxon>
        <taxon>Kitasatosporales</taxon>
        <taxon>Streptomycetaceae</taxon>
        <taxon>Streptomyces</taxon>
    </lineage>
</organism>
<dbReference type="Proteomes" id="UP000037432">
    <property type="component" value="Unassembled WGS sequence"/>
</dbReference>
<evidence type="ECO:0000313" key="5">
    <source>
        <dbReference type="EMBL" id="KMS66233.1"/>
    </source>
</evidence>
<evidence type="ECO:0000256" key="3">
    <source>
        <dbReference type="ARBA" id="ARBA00023268"/>
    </source>
</evidence>
<dbReference type="GO" id="GO:0004315">
    <property type="term" value="F:3-oxoacyl-[acyl-carrier-protein] synthase activity"/>
    <property type="evidence" value="ECO:0007669"/>
    <property type="project" value="InterPro"/>
</dbReference>
<dbReference type="GO" id="GO:0004312">
    <property type="term" value="F:fatty acid synthase activity"/>
    <property type="evidence" value="ECO:0007669"/>
    <property type="project" value="TreeGrafter"/>
</dbReference>
<dbReference type="InterPro" id="IPR020841">
    <property type="entry name" value="PKS_Beta-ketoAc_synthase_dom"/>
</dbReference>
<comment type="cofactor">
    <cofactor evidence="1">
        <name>pantetheine 4'-phosphate</name>
        <dbReference type="ChEBI" id="CHEBI:47942"/>
    </cofactor>
</comment>
<dbReference type="Gene3D" id="3.40.47.10">
    <property type="match status" value="1"/>
</dbReference>
<reference evidence="5 6" key="1">
    <citation type="submission" date="2015-06" db="EMBL/GenBank/DDBJ databases">
        <authorList>
            <person name="Ju K.-S."/>
            <person name="Doroghazi J.R."/>
            <person name="Metcalf W.W."/>
        </authorList>
    </citation>
    <scope>NUCLEOTIDE SEQUENCE [LARGE SCALE GENOMIC DNA]</scope>
    <source>
        <strain evidence="5 6">NRRL 3414</strain>
    </source>
</reference>
<evidence type="ECO:0000256" key="2">
    <source>
        <dbReference type="ARBA" id="ARBA00022679"/>
    </source>
</evidence>
<protein>
    <recommendedName>
        <fullName evidence="4">Ketosynthase family 3 (KS3) domain-containing protein</fullName>
    </recommendedName>
</protein>
<dbReference type="InterPro" id="IPR050091">
    <property type="entry name" value="PKS_NRPS_Biosynth_Enz"/>
</dbReference>
<accession>A0A0J7YSX4</accession>
<gene>
    <name evidence="5" type="ORF">ACM01_46180</name>
</gene>
<evidence type="ECO:0000256" key="1">
    <source>
        <dbReference type="ARBA" id="ARBA00001957"/>
    </source>
</evidence>
<dbReference type="InterPro" id="IPR015083">
    <property type="entry name" value="NorB/c/GfsB-D-like_docking"/>
</dbReference>
<dbReference type="PANTHER" id="PTHR43775">
    <property type="entry name" value="FATTY ACID SYNTHASE"/>
    <property type="match status" value="1"/>
</dbReference>